<dbReference type="KEGG" id="dbk:DGMP_31970"/>
<dbReference type="SMART" id="SM00448">
    <property type="entry name" value="REC"/>
    <property type="match status" value="1"/>
</dbReference>
<keyword evidence="5" id="KW-1185">Reference proteome</keyword>
<organism evidence="4 5">
    <name type="scientific">Desulfomarina profundi</name>
    <dbReference type="NCBI Taxonomy" id="2772557"/>
    <lineage>
        <taxon>Bacteria</taxon>
        <taxon>Pseudomonadati</taxon>
        <taxon>Thermodesulfobacteriota</taxon>
        <taxon>Desulfobulbia</taxon>
        <taxon>Desulfobulbales</taxon>
        <taxon>Desulfobulbaceae</taxon>
        <taxon>Desulfomarina</taxon>
    </lineage>
</organism>
<evidence type="ECO:0000313" key="5">
    <source>
        <dbReference type="Proteomes" id="UP000826725"/>
    </source>
</evidence>
<reference evidence="4" key="1">
    <citation type="submission" date="2020-09" db="EMBL/GenBank/DDBJ databases">
        <title>Desulfogranum mesoprofundum gen. nov., sp. nov., a novel mesophilic, sulfate-reducing chemolithoautotroph isolated from a deep-sea hydrothermal vent chimney in the Suiyo Seamount.</title>
        <authorList>
            <person name="Hashimoto Y."/>
            <person name="Nakagawa S."/>
        </authorList>
    </citation>
    <scope>NUCLEOTIDE SEQUENCE</scope>
    <source>
        <strain evidence="4">KT2</strain>
    </source>
</reference>
<gene>
    <name evidence="4" type="ORF">DGMP_31970</name>
</gene>
<evidence type="ECO:0000313" key="4">
    <source>
        <dbReference type="EMBL" id="BCL62504.1"/>
    </source>
</evidence>
<dbReference type="RefSeq" id="WP_228854855.1">
    <property type="nucleotide sequence ID" value="NZ_AP024086.1"/>
</dbReference>
<sequence length="121" mass="13663">MAEILTLDDVRDACVLIQKILSRKGHTVHTFTEEEDAIRYVDKNHVDLAILDIKLKKMSGIEVLAELKRLQPSIKTIILTGYPTVETARDALSFGANEYCVKPIDKQELEKKVEKILAANE</sequence>
<evidence type="ECO:0000259" key="3">
    <source>
        <dbReference type="PROSITE" id="PS50110"/>
    </source>
</evidence>
<dbReference type="PANTHER" id="PTHR44591">
    <property type="entry name" value="STRESS RESPONSE REGULATOR PROTEIN 1"/>
    <property type="match status" value="1"/>
</dbReference>
<accession>A0A8D5FQE5</accession>
<feature type="modified residue" description="4-aspartylphosphate" evidence="2">
    <location>
        <position position="52"/>
    </location>
</feature>
<evidence type="ECO:0000256" key="1">
    <source>
        <dbReference type="ARBA" id="ARBA00022553"/>
    </source>
</evidence>
<dbReference type="Proteomes" id="UP000826725">
    <property type="component" value="Chromosome"/>
</dbReference>
<keyword evidence="1 2" id="KW-0597">Phosphoprotein</keyword>
<dbReference type="InterPro" id="IPR050595">
    <property type="entry name" value="Bact_response_regulator"/>
</dbReference>
<dbReference type="CDD" id="cd00156">
    <property type="entry name" value="REC"/>
    <property type="match status" value="1"/>
</dbReference>
<dbReference type="EMBL" id="AP024086">
    <property type="protein sequence ID" value="BCL62504.1"/>
    <property type="molecule type" value="Genomic_DNA"/>
</dbReference>
<dbReference type="InterPro" id="IPR001789">
    <property type="entry name" value="Sig_transdc_resp-reg_receiver"/>
</dbReference>
<feature type="domain" description="Response regulatory" evidence="3">
    <location>
        <begin position="3"/>
        <end position="117"/>
    </location>
</feature>
<dbReference type="PROSITE" id="PS50110">
    <property type="entry name" value="RESPONSE_REGULATORY"/>
    <property type="match status" value="1"/>
</dbReference>
<dbReference type="PANTHER" id="PTHR44591:SF3">
    <property type="entry name" value="RESPONSE REGULATORY DOMAIN-CONTAINING PROTEIN"/>
    <property type="match status" value="1"/>
</dbReference>
<protein>
    <submittedName>
        <fullName evidence="4">Response regulator</fullName>
    </submittedName>
</protein>
<name>A0A8D5FQE5_9BACT</name>
<dbReference type="AlphaFoldDB" id="A0A8D5FQE5"/>
<evidence type="ECO:0000256" key="2">
    <source>
        <dbReference type="PROSITE-ProRule" id="PRU00169"/>
    </source>
</evidence>
<dbReference type="GO" id="GO:0000160">
    <property type="term" value="P:phosphorelay signal transduction system"/>
    <property type="evidence" value="ECO:0007669"/>
    <property type="project" value="InterPro"/>
</dbReference>
<dbReference type="Pfam" id="PF00072">
    <property type="entry name" value="Response_reg"/>
    <property type="match status" value="1"/>
</dbReference>
<proteinExistence type="predicted"/>